<dbReference type="PANTHER" id="PTHR42945:SF9">
    <property type="entry name" value="HISTIDINE BIOSYNTHESIS BIFUNCTIONAL PROTEIN HISIE"/>
    <property type="match status" value="1"/>
</dbReference>
<dbReference type="Pfam" id="PF01502">
    <property type="entry name" value="PRA-CH"/>
    <property type="match status" value="1"/>
</dbReference>
<organism evidence="9 10">
    <name type="scientific">Sphingomonas insulae</name>
    <dbReference type="NCBI Taxonomy" id="424800"/>
    <lineage>
        <taxon>Bacteria</taxon>
        <taxon>Pseudomonadati</taxon>
        <taxon>Pseudomonadota</taxon>
        <taxon>Alphaproteobacteria</taxon>
        <taxon>Sphingomonadales</taxon>
        <taxon>Sphingomonadaceae</taxon>
        <taxon>Sphingomonas</taxon>
    </lineage>
</organism>
<evidence type="ECO:0000313" key="9">
    <source>
        <dbReference type="EMBL" id="GAA0665253.1"/>
    </source>
</evidence>
<evidence type="ECO:0000313" key="10">
    <source>
        <dbReference type="Proteomes" id="UP001500238"/>
    </source>
</evidence>
<dbReference type="RefSeq" id="WP_163958977.1">
    <property type="nucleotide sequence ID" value="NZ_BAAAES010000007.1"/>
</dbReference>
<dbReference type="InterPro" id="IPR002496">
    <property type="entry name" value="PRib_AMP_CycHydrolase_dom"/>
</dbReference>
<protein>
    <recommendedName>
        <fullName evidence="3">phosphoribosyl-AMP cyclohydrolase</fullName>
        <ecNumber evidence="3">3.5.4.19</ecNumber>
    </recommendedName>
</protein>
<evidence type="ECO:0000256" key="5">
    <source>
        <dbReference type="ARBA" id="ARBA00022605"/>
    </source>
</evidence>
<keyword evidence="6" id="KW-0378">Hydrolase</keyword>
<dbReference type="Gene3D" id="3.10.20.810">
    <property type="entry name" value="Phosphoribosyl-AMP cyclohydrolase"/>
    <property type="match status" value="1"/>
</dbReference>
<dbReference type="Gene3D" id="4.10.80.70">
    <property type="match status" value="1"/>
</dbReference>
<evidence type="ECO:0000256" key="6">
    <source>
        <dbReference type="ARBA" id="ARBA00022801"/>
    </source>
</evidence>
<keyword evidence="5" id="KW-0028">Amino-acid biosynthesis</keyword>
<dbReference type="PANTHER" id="PTHR42945">
    <property type="entry name" value="HISTIDINE BIOSYNTHESIS BIFUNCTIONAL PROTEIN"/>
    <property type="match status" value="1"/>
</dbReference>
<evidence type="ECO:0000256" key="7">
    <source>
        <dbReference type="ARBA" id="ARBA00023102"/>
    </source>
</evidence>
<dbReference type="EC" id="3.5.4.19" evidence="3"/>
<dbReference type="InterPro" id="IPR038019">
    <property type="entry name" value="PRib_AMP_CycHydrolase_sf"/>
</dbReference>
<reference evidence="9 10" key="1">
    <citation type="journal article" date="2019" name="Int. J. Syst. Evol. Microbiol.">
        <title>The Global Catalogue of Microorganisms (GCM) 10K type strain sequencing project: providing services to taxonomists for standard genome sequencing and annotation.</title>
        <authorList>
            <consortium name="The Broad Institute Genomics Platform"/>
            <consortium name="The Broad Institute Genome Sequencing Center for Infectious Disease"/>
            <person name="Wu L."/>
            <person name="Ma J."/>
        </authorList>
    </citation>
    <scope>NUCLEOTIDE SEQUENCE [LARGE SCALE GENOMIC DNA]</scope>
    <source>
        <strain evidence="9 10">JCM 14603</strain>
    </source>
</reference>
<accession>A0ABN1HSC8</accession>
<dbReference type="SUPFAM" id="SSF141734">
    <property type="entry name" value="HisI-like"/>
    <property type="match status" value="1"/>
</dbReference>
<evidence type="ECO:0000256" key="4">
    <source>
        <dbReference type="ARBA" id="ARBA00022490"/>
    </source>
</evidence>
<feature type="domain" description="Phosphoribosyl-AMP cyclohydrolase" evidence="8">
    <location>
        <begin position="34"/>
        <end position="107"/>
    </location>
</feature>
<name>A0ABN1HSC8_9SPHN</name>
<sequence length="119" mass="12955">MSDPRETELVLDPKYDASGLVTAVVTTRAGALLMVAHMNAEALALTQASGEATFWSRSRGRLWKKGETSGNVLRVVEMRIDCDQDALWIIADAAGPACHTGATSCFYRRIEGDRLRTIA</sequence>
<comment type="catalytic activity">
    <reaction evidence="1">
        <text>1-(5-phospho-beta-D-ribosyl)-5'-AMP + H2O = 1-(5-phospho-beta-D-ribosyl)-5-[(5-phospho-beta-D-ribosylamino)methylideneamino]imidazole-4-carboxamide</text>
        <dbReference type="Rhea" id="RHEA:20049"/>
        <dbReference type="ChEBI" id="CHEBI:15377"/>
        <dbReference type="ChEBI" id="CHEBI:58435"/>
        <dbReference type="ChEBI" id="CHEBI:59457"/>
        <dbReference type="EC" id="3.5.4.19"/>
    </reaction>
</comment>
<dbReference type="NCBIfam" id="NF000768">
    <property type="entry name" value="PRK00051.1"/>
    <property type="match status" value="1"/>
</dbReference>
<dbReference type="EMBL" id="BAAAES010000007">
    <property type="protein sequence ID" value="GAA0665253.1"/>
    <property type="molecule type" value="Genomic_DNA"/>
</dbReference>
<evidence type="ECO:0000256" key="1">
    <source>
        <dbReference type="ARBA" id="ARBA00000024"/>
    </source>
</evidence>
<proteinExistence type="predicted"/>
<keyword evidence="10" id="KW-1185">Reference proteome</keyword>
<evidence type="ECO:0000256" key="3">
    <source>
        <dbReference type="ARBA" id="ARBA00012721"/>
    </source>
</evidence>
<keyword evidence="7" id="KW-0368">Histidine biosynthesis</keyword>
<evidence type="ECO:0000256" key="2">
    <source>
        <dbReference type="ARBA" id="ARBA00005169"/>
    </source>
</evidence>
<keyword evidence="4" id="KW-0963">Cytoplasm</keyword>
<evidence type="ECO:0000259" key="8">
    <source>
        <dbReference type="Pfam" id="PF01502"/>
    </source>
</evidence>
<comment type="pathway">
    <text evidence="2">Amino-acid biosynthesis; L-histidine biosynthesis; L-histidine from 5-phospho-alpha-D-ribose 1-diphosphate: step 3/9.</text>
</comment>
<dbReference type="Proteomes" id="UP001500238">
    <property type="component" value="Unassembled WGS sequence"/>
</dbReference>
<gene>
    <name evidence="9" type="primary">hisI</name>
    <name evidence="9" type="ORF">GCM10009102_13670</name>
</gene>
<comment type="caution">
    <text evidence="9">The sequence shown here is derived from an EMBL/GenBank/DDBJ whole genome shotgun (WGS) entry which is preliminary data.</text>
</comment>